<sequence length="76" mass="8739">MRRLITTLPLSPRTTGARATALEILKSIEQLHYSACNLRHDRRVVGVHHHLAVHMLKFRGHVRLRQDGVRAVDAER</sequence>
<reference evidence="1 2" key="1">
    <citation type="journal article" date="2012" name="PLoS Pathog.">
        <title>Diverse lifestyles and strategies of plant pathogenesis encoded in the genomes of eighteen Dothideomycetes fungi.</title>
        <authorList>
            <person name="Ohm R.A."/>
            <person name="Feau N."/>
            <person name="Henrissat B."/>
            <person name="Schoch C.L."/>
            <person name="Horwitz B.A."/>
            <person name="Barry K.W."/>
            <person name="Condon B.J."/>
            <person name="Copeland A.C."/>
            <person name="Dhillon B."/>
            <person name="Glaser F."/>
            <person name="Hesse C.N."/>
            <person name="Kosti I."/>
            <person name="LaButti K."/>
            <person name="Lindquist E.A."/>
            <person name="Lucas S."/>
            <person name="Salamov A.A."/>
            <person name="Bradshaw R.E."/>
            <person name="Ciuffetti L."/>
            <person name="Hamelin R.C."/>
            <person name="Kema G.H.J."/>
            <person name="Lawrence C."/>
            <person name="Scott J.A."/>
            <person name="Spatafora J.W."/>
            <person name="Turgeon B.G."/>
            <person name="de Wit P.J.G.M."/>
            <person name="Zhong S."/>
            <person name="Goodwin S.B."/>
            <person name="Grigoriev I.V."/>
        </authorList>
    </citation>
    <scope>NUCLEOTIDE SEQUENCE [LARGE SCALE GENOMIC DNA]</scope>
    <source>
        <strain evidence="1 2">CIRAD86</strain>
    </source>
</reference>
<evidence type="ECO:0000313" key="1">
    <source>
        <dbReference type="EMBL" id="EME86069.1"/>
    </source>
</evidence>
<dbReference type="AlphaFoldDB" id="M3A4M5"/>
<dbReference type="EMBL" id="KB446556">
    <property type="protein sequence ID" value="EME86069.1"/>
    <property type="molecule type" value="Genomic_DNA"/>
</dbReference>
<dbReference type="GeneID" id="19332711"/>
<evidence type="ECO:0000313" key="2">
    <source>
        <dbReference type="Proteomes" id="UP000016932"/>
    </source>
</evidence>
<dbReference type="RefSeq" id="XP_007923473.1">
    <property type="nucleotide sequence ID" value="XM_007925282.1"/>
</dbReference>
<proteinExistence type="predicted"/>
<protein>
    <submittedName>
        <fullName evidence="1">Uncharacterized protein</fullName>
    </submittedName>
</protein>
<name>M3A4M5_PSEFD</name>
<keyword evidence="2" id="KW-1185">Reference proteome</keyword>
<dbReference type="HOGENOM" id="CLU_2655549_0_0_1"/>
<gene>
    <name evidence="1" type="ORF">MYCFIDRAFT_171876</name>
</gene>
<organism evidence="1 2">
    <name type="scientific">Pseudocercospora fijiensis (strain CIRAD86)</name>
    <name type="common">Black leaf streak disease fungus</name>
    <name type="synonym">Mycosphaerella fijiensis</name>
    <dbReference type="NCBI Taxonomy" id="383855"/>
    <lineage>
        <taxon>Eukaryota</taxon>
        <taxon>Fungi</taxon>
        <taxon>Dikarya</taxon>
        <taxon>Ascomycota</taxon>
        <taxon>Pezizomycotina</taxon>
        <taxon>Dothideomycetes</taxon>
        <taxon>Dothideomycetidae</taxon>
        <taxon>Mycosphaerellales</taxon>
        <taxon>Mycosphaerellaceae</taxon>
        <taxon>Pseudocercospora</taxon>
    </lineage>
</organism>
<accession>M3A4M5</accession>
<dbReference type="VEuPathDB" id="FungiDB:MYCFIDRAFT_171876"/>
<dbReference type="KEGG" id="pfj:MYCFIDRAFT_171876"/>
<dbReference type="Proteomes" id="UP000016932">
    <property type="component" value="Unassembled WGS sequence"/>
</dbReference>